<dbReference type="InterPro" id="IPR008948">
    <property type="entry name" value="L-Aspartase-like"/>
</dbReference>
<dbReference type="CDD" id="cd00332">
    <property type="entry name" value="PAL-HAL"/>
    <property type="match status" value="1"/>
</dbReference>
<reference evidence="1" key="1">
    <citation type="journal article" date="2019" name="Phytopathology">
        <title>A Novel Group of Rhizobium tumorigenes-Like Agrobacteria Associated with Crown Gall Disease of Rhododendron and Blueberry.</title>
        <authorList>
            <person name="Kuzmanovic N."/>
            <person name="Behrens P."/>
            <person name="Idczak E."/>
            <person name="Wagner S."/>
            <person name="Gotz M."/>
            <person name="Sproer C."/>
            <person name="Bunk B."/>
            <person name="Overmann J."/>
            <person name="Smalla K."/>
        </authorList>
    </citation>
    <scope>NUCLEOTIDE SEQUENCE</scope>
    <source>
        <strain evidence="1">Rho-6.2</strain>
    </source>
</reference>
<dbReference type="InterPro" id="IPR001106">
    <property type="entry name" value="Aromatic_Lyase"/>
</dbReference>
<reference evidence="1" key="2">
    <citation type="journal article" date="2023" name="MicrobiologyOpen">
        <title>Genomics of the tumorigenes clade of the family Rhizobiaceae and description of Rhizobium rhododendri sp. nov.</title>
        <authorList>
            <person name="Kuzmanovic N."/>
            <person name="diCenzo G.C."/>
            <person name="Bunk B."/>
            <person name="Sproeer C."/>
            <person name="Fruehling A."/>
            <person name="Neumann-Schaal M."/>
            <person name="Overmann J."/>
            <person name="Smalla K."/>
        </authorList>
    </citation>
    <scope>NUCLEOTIDE SEQUENCE</scope>
    <source>
        <strain evidence="1">Rho-6.2</strain>
    </source>
</reference>
<protein>
    <submittedName>
        <fullName evidence="1">Aromatic amino acid ammonia-lyase</fullName>
    </submittedName>
</protein>
<sequence length="514" mass="53017">MKVGKGAAGVLLDRSGGSVEAVCAIARREATVSVDSDAISGIDAAYACLVRHAAQGEAIYGVSTGLGAAVDTRIDPAEGSGQSAIARPRAVGVGRFAEVAEVRAMMASRLARFCLGYSGVSSPVALTLAEMLNRGIHPRVPMTGSIGEADLAPLAHIALTMTGEGVVLSGEGKLQSGAEAFASAGLDLPVFGIKDGLSLISSNAASVGLACLLLEDIGYVFDAHVGAVALSFEGFRASIDPLHPLSDRLRPGPCQGEVAAAIRALLEGGDLVAGKGARRLQDPLSLRCAPAVSGTALHAFRAAVAATELELRSSDDNPSVIADQDIVLPTGNFDPTHMVLAFDTLGLALARLAAMAAERMMKLLSPGFSDLPRFLAPAQSGANGFGALQKTIAALTAEIGHLAMPMPFVVTPVADRVEDYASMSMSVIDKTRQLVAKWRYMTAIELIVAARAVDLREGIVLGHGAQSLFENIRAIVPPLVADRSSSDDIHALADAIETARLLPPQAPGNATAQL</sequence>
<organism evidence="1 2">
    <name type="scientific">Rhizobium rhododendri</name>
    <dbReference type="NCBI Taxonomy" id="2506430"/>
    <lineage>
        <taxon>Bacteria</taxon>
        <taxon>Pseudomonadati</taxon>
        <taxon>Pseudomonadota</taxon>
        <taxon>Alphaproteobacteria</taxon>
        <taxon>Hyphomicrobiales</taxon>
        <taxon>Rhizobiaceae</taxon>
        <taxon>Rhizobium/Agrobacterium group</taxon>
        <taxon>Rhizobium</taxon>
    </lineage>
</organism>
<dbReference type="SUPFAM" id="SSF48557">
    <property type="entry name" value="L-aspartase-like"/>
    <property type="match status" value="1"/>
</dbReference>
<dbReference type="Pfam" id="PF00221">
    <property type="entry name" value="Lyase_aromatic"/>
    <property type="match status" value="1"/>
</dbReference>
<dbReference type="Gene3D" id="1.10.275.10">
    <property type="entry name" value="Fumarase/aspartase (N-terminal domain)"/>
    <property type="match status" value="1"/>
</dbReference>
<dbReference type="PANTHER" id="PTHR10362">
    <property type="entry name" value="HISTIDINE AMMONIA-LYASE"/>
    <property type="match status" value="1"/>
</dbReference>
<evidence type="ECO:0000313" key="2">
    <source>
        <dbReference type="Proteomes" id="UP000318939"/>
    </source>
</evidence>
<keyword evidence="2" id="KW-1185">Reference proteome</keyword>
<dbReference type="Gene3D" id="1.20.200.10">
    <property type="entry name" value="Fumarase/aspartase (Central domain)"/>
    <property type="match status" value="1"/>
</dbReference>
<dbReference type="Proteomes" id="UP000318939">
    <property type="component" value="Chromosome"/>
</dbReference>
<gene>
    <name evidence="1" type="ORF">PR018_02225</name>
</gene>
<evidence type="ECO:0000313" key="1">
    <source>
        <dbReference type="EMBL" id="WFS23368.1"/>
    </source>
</evidence>
<dbReference type="InterPro" id="IPR024083">
    <property type="entry name" value="Fumarase/histidase_N"/>
</dbReference>
<accession>A0ABY8II88</accession>
<name>A0ABY8II88_9HYPH</name>
<dbReference type="RefSeq" id="WP_142824194.1">
    <property type="nucleotide sequence ID" value="NZ_CP117267.1"/>
</dbReference>
<proteinExistence type="predicted"/>
<dbReference type="EMBL" id="CP117267">
    <property type="protein sequence ID" value="WFS23368.1"/>
    <property type="molecule type" value="Genomic_DNA"/>
</dbReference>